<dbReference type="GO" id="GO:0005085">
    <property type="term" value="F:guanyl-nucleotide exchange factor activity"/>
    <property type="evidence" value="ECO:0007669"/>
    <property type="project" value="UniProtKB-KW"/>
</dbReference>
<name>J3NJW7_GAET3</name>
<feature type="region of interest" description="Disordered" evidence="3">
    <location>
        <begin position="1069"/>
        <end position="1111"/>
    </location>
</feature>
<evidence type="ECO:0000313" key="6">
    <source>
        <dbReference type="EnsemblFungi" id="EJT81571"/>
    </source>
</evidence>
<feature type="compositionally biased region" description="Basic and acidic residues" evidence="3">
    <location>
        <begin position="221"/>
        <end position="230"/>
    </location>
</feature>
<dbReference type="SUPFAM" id="SSF103657">
    <property type="entry name" value="BAR/IMD domain-like"/>
    <property type="match status" value="1"/>
</dbReference>
<dbReference type="SMART" id="SM00325">
    <property type="entry name" value="RhoGEF"/>
    <property type="match status" value="1"/>
</dbReference>
<feature type="region of interest" description="Disordered" evidence="3">
    <location>
        <begin position="1"/>
        <end position="61"/>
    </location>
</feature>
<evidence type="ECO:0000256" key="2">
    <source>
        <dbReference type="SAM" id="Coils"/>
    </source>
</evidence>
<feature type="compositionally biased region" description="Low complexity" evidence="3">
    <location>
        <begin position="1241"/>
        <end position="1258"/>
    </location>
</feature>
<dbReference type="GO" id="GO:0032955">
    <property type="term" value="P:regulation of division septum assembly"/>
    <property type="evidence" value="ECO:0007669"/>
    <property type="project" value="TreeGrafter"/>
</dbReference>
<evidence type="ECO:0000256" key="3">
    <source>
        <dbReference type="SAM" id="MobiDB-lite"/>
    </source>
</evidence>
<dbReference type="InterPro" id="IPR035899">
    <property type="entry name" value="DBL_dom_sf"/>
</dbReference>
<reference evidence="6" key="4">
    <citation type="journal article" date="2015" name="G3 (Bethesda)">
        <title>Genome sequences of three phytopathogenic species of the Magnaporthaceae family of fungi.</title>
        <authorList>
            <person name="Okagaki L.H."/>
            <person name="Nunes C.C."/>
            <person name="Sailsbery J."/>
            <person name="Clay B."/>
            <person name="Brown D."/>
            <person name="John T."/>
            <person name="Oh Y."/>
            <person name="Young N."/>
            <person name="Fitzgerald M."/>
            <person name="Haas B.J."/>
            <person name="Zeng Q."/>
            <person name="Young S."/>
            <person name="Adiconis X."/>
            <person name="Fan L."/>
            <person name="Levin J.Z."/>
            <person name="Mitchell T.K."/>
            <person name="Okubara P.A."/>
            <person name="Farman M.L."/>
            <person name="Kohn L.M."/>
            <person name="Birren B."/>
            <person name="Ma L.-J."/>
            <person name="Dean R.A."/>
        </authorList>
    </citation>
    <scope>NUCLEOTIDE SEQUENCE</scope>
    <source>
        <strain evidence="6">R3-111a-1</strain>
    </source>
</reference>
<feature type="region of interest" description="Disordered" evidence="3">
    <location>
        <begin position="705"/>
        <end position="803"/>
    </location>
</feature>
<dbReference type="eggNOG" id="KOG3519">
    <property type="taxonomic scope" value="Eukaryota"/>
</dbReference>
<feature type="compositionally biased region" description="Polar residues" evidence="3">
    <location>
        <begin position="374"/>
        <end position="398"/>
    </location>
</feature>
<feature type="compositionally biased region" description="Polar residues" evidence="3">
    <location>
        <begin position="497"/>
        <end position="510"/>
    </location>
</feature>
<feature type="region of interest" description="Disordered" evidence="3">
    <location>
        <begin position="140"/>
        <end position="625"/>
    </location>
</feature>
<feature type="domain" description="DH" evidence="4">
    <location>
        <begin position="1268"/>
        <end position="1502"/>
    </location>
</feature>
<feature type="region of interest" description="Disordered" evidence="3">
    <location>
        <begin position="882"/>
        <end position="939"/>
    </location>
</feature>
<feature type="compositionally biased region" description="Polar residues" evidence="3">
    <location>
        <begin position="1820"/>
        <end position="1836"/>
    </location>
</feature>
<dbReference type="Pfam" id="PF03114">
    <property type="entry name" value="BAR"/>
    <property type="match status" value="1"/>
</dbReference>
<organism evidence="5">
    <name type="scientific">Gaeumannomyces tritici (strain R3-111a-1)</name>
    <name type="common">Wheat and barley take-all root rot fungus</name>
    <name type="synonym">Gaeumannomyces graminis var. tritici</name>
    <dbReference type="NCBI Taxonomy" id="644352"/>
    <lineage>
        <taxon>Eukaryota</taxon>
        <taxon>Fungi</taxon>
        <taxon>Dikarya</taxon>
        <taxon>Ascomycota</taxon>
        <taxon>Pezizomycotina</taxon>
        <taxon>Sordariomycetes</taxon>
        <taxon>Sordariomycetidae</taxon>
        <taxon>Magnaporthales</taxon>
        <taxon>Magnaporthaceae</taxon>
        <taxon>Gaeumannomyces</taxon>
    </lineage>
</organism>
<feature type="compositionally biased region" description="Basic and acidic residues" evidence="3">
    <location>
        <begin position="886"/>
        <end position="897"/>
    </location>
</feature>
<feature type="compositionally biased region" description="Polar residues" evidence="3">
    <location>
        <begin position="1774"/>
        <end position="1792"/>
    </location>
</feature>
<evidence type="ECO:0000259" key="4">
    <source>
        <dbReference type="PROSITE" id="PS50010"/>
    </source>
</evidence>
<reference evidence="5" key="3">
    <citation type="submission" date="2010-09" db="EMBL/GenBank/DDBJ databases">
        <title>Annotation of Gaeumannomyces graminis var. tritici R3-111a-1.</title>
        <authorList>
            <consortium name="The Broad Institute Genome Sequencing Platform"/>
            <person name="Ma L.-J."/>
            <person name="Dead R."/>
            <person name="Young S.K."/>
            <person name="Zeng Q."/>
            <person name="Gargeya S."/>
            <person name="Fitzgerald M."/>
            <person name="Haas B."/>
            <person name="Abouelleil A."/>
            <person name="Alvarado L."/>
            <person name="Arachchi H.M."/>
            <person name="Berlin A."/>
            <person name="Brown A."/>
            <person name="Chapman S.B."/>
            <person name="Chen Z."/>
            <person name="Dunbar C."/>
            <person name="Freedman E."/>
            <person name="Gearin G."/>
            <person name="Gellesch M."/>
            <person name="Goldberg J."/>
            <person name="Griggs A."/>
            <person name="Gujja S."/>
            <person name="Heiman D."/>
            <person name="Howarth C."/>
            <person name="Larson L."/>
            <person name="Lui A."/>
            <person name="MacDonald P.J.P."/>
            <person name="Mehta T."/>
            <person name="Montmayeur A."/>
            <person name="Murphy C."/>
            <person name="Neiman D."/>
            <person name="Pearson M."/>
            <person name="Priest M."/>
            <person name="Roberts A."/>
            <person name="Saif S."/>
            <person name="Shea T."/>
            <person name="Shenoy N."/>
            <person name="Sisk P."/>
            <person name="Stolte C."/>
            <person name="Sykes S."/>
            <person name="Yandava C."/>
            <person name="Wortman J."/>
            <person name="Nusbaum C."/>
            <person name="Birren B."/>
        </authorList>
    </citation>
    <scope>NUCLEOTIDE SEQUENCE</scope>
    <source>
        <strain evidence="5">R3-111a-1</strain>
    </source>
</reference>
<dbReference type="SUPFAM" id="SSF48065">
    <property type="entry name" value="DBL homology domain (DH-domain)"/>
    <property type="match status" value="1"/>
</dbReference>
<reference evidence="7" key="1">
    <citation type="submission" date="2010-07" db="EMBL/GenBank/DDBJ databases">
        <title>The genome sequence of Gaeumannomyces graminis var. tritici strain R3-111a-1.</title>
        <authorList>
            <consortium name="The Broad Institute Genome Sequencing Platform"/>
            <person name="Ma L.-J."/>
            <person name="Dead R."/>
            <person name="Young S."/>
            <person name="Zeng Q."/>
            <person name="Koehrsen M."/>
            <person name="Alvarado L."/>
            <person name="Berlin A."/>
            <person name="Chapman S.B."/>
            <person name="Chen Z."/>
            <person name="Freedman E."/>
            <person name="Gellesch M."/>
            <person name="Goldberg J."/>
            <person name="Griggs A."/>
            <person name="Gujja S."/>
            <person name="Heilman E.R."/>
            <person name="Heiman D."/>
            <person name="Hepburn T."/>
            <person name="Howarth C."/>
            <person name="Jen D."/>
            <person name="Larson L."/>
            <person name="Mehta T."/>
            <person name="Neiman D."/>
            <person name="Pearson M."/>
            <person name="Roberts A."/>
            <person name="Saif S."/>
            <person name="Shea T."/>
            <person name="Shenoy N."/>
            <person name="Sisk P."/>
            <person name="Stolte C."/>
            <person name="Sykes S."/>
            <person name="Walk T."/>
            <person name="White J."/>
            <person name="Yandava C."/>
            <person name="Haas B."/>
            <person name="Nusbaum C."/>
            <person name="Birren B."/>
        </authorList>
    </citation>
    <scope>NUCLEOTIDE SEQUENCE [LARGE SCALE GENOMIC DNA]</scope>
    <source>
        <strain evidence="7">R3-111a-1</strain>
    </source>
</reference>
<feature type="compositionally biased region" description="Basic residues" evidence="3">
    <location>
        <begin position="35"/>
        <end position="54"/>
    </location>
</feature>
<reference evidence="5" key="2">
    <citation type="submission" date="2010-07" db="EMBL/GenBank/DDBJ databases">
        <authorList>
            <consortium name="The Broad Institute Genome Sequencing Platform"/>
            <consortium name="Broad Institute Genome Sequencing Center for Infectious Disease"/>
            <person name="Ma L.-J."/>
            <person name="Dead R."/>
            <person name="Young S."/>
            <person name="Zeng Q."/>
            <person name="Koehrsen M."/>
            <person name="Alvarado L."/>
            <person name="Berlin A."/>
            <person name="Chapman S.B."/>
            <person name="Chen Z."/>
            <person name="Freedman E."/>
            <person name="Gellesch M."/>
            <person name="Goldberg J."/>
            <person name="Griggs A."/>
            <person name="Gujja S."/>
            <person name="Heilman E.R."/>
            <person name="Heiman D."/>
            <person name="Hepburn T."/>
            <person name="Howarth C."/>
            <person name="Jen D."/>
            <person name="Larson L."/>
            <person name="Mehta T."/>
            <person name="Neiman D."/>
            <person name="Pearson M."/>
            <person name="Roberts A."/>
            <person name="Saif S."/>
            <person name="Shea T."/>
            <person name="Shenoy N."/>
            <person name="Sisk P."/>
            <person name="Stolte C."/>
            <person name="Sykes S."/>
            <person name="Walk T."/>
            <person name="White J."/>
            <person name="Yandava C."/>
            <person name="Haas B."/>
            <person name="Nusbaum C."/>
            <person name="Birren B."/>
        </authorList>
    </citation>
    <scope>NUCLEOTIDE SEQUENCE</scope>
    <source>
        <strain evidence="5">R3-111a-1</strain>
    </source>
</reference>
<dbReference type="PANTHER" id="PTHR22834:SF20">
    <property type="entry name" value="SH3 DOMAIN-CONTAINING PROTEIN"/>
    <property type="match status" value="1"/>
</dbReference>
<keyword evidence="2" id="KW-0175">Coiled coil</keyword>
<dbReference type="PROSITE" id="PS50010">
    <property type="entry name" value="DH_2"/>
    <property type="match status" value="1"/>
</dbReference>
<dbReference type="EnsemblFungi" id="EJT81571">
    <property type="protein sequence ID" value="EJT81571"/>
    <property type="gene ID" value="GGTG_01549"/>
</dbReference>
<feature type="region of interest" description="Disordered" evidence="3">
    <location>
        <begin position="1851"/>
        <end position="1909"/>
    </location>
</feature>
<dbReference type="OrthoDB" id="10256089at2759"/>
<dbReference type="PANTHER" id="PTHR22834">
    <property type="entry name" value="NUCLEAR FUSION PROTEIN FUS2"/>
    <property type="match status" value="1"/>
</dbReference>
<dbReference type="RefSeq" id="XP_009217580.1">
    <property type="nucleotide sequence ID" value="XM_009219316.1"/>
</dbReference>
<reference evidence="6" key="5">
    <citation type="submission" date="2018-04" db="UniProtKB">
        <authorList>
            <consortium name="EnsemblFungi"/>
        </authorList>
    </citation>
    <scope>IDENTIFICATION</scope>
    <source>
        <strain evidence="6">R3-111a-1</strain>
    </source>
</reference>
<feature type="coiled-coil region" evidence="2">
    <location>
        <begin position="652"/>
        <end position="686"/>
    </location>
</feature>
<dbReference type="CDD" id="cd00160">
    <property type="entry name" value="RhoGEF"/>
    <property type="match status" value="1"/>
</dbReference>
<protein>
    <recommendedName>
        <fullName evidence="4">DH domain-containing protein</fullName>
    </recommendedName>
</protein>
<feature type="compositionally biased region" description="Basic and acidic residues" evidence="3">
    <location>
        <begin position="1934"/>
        <end position="1947"/>
    </location>
</feature>
<dbReference type="GeneID" id="20342007"/>
<dbReference type="Proteomes" id="UP000006039">
    <property type="component" value="Unassembled WGS sequence"/>
</dbReference>
<dbReference type="EMBL" id="GL385395">
    <property type="protein sequence ID" value="EJT81571.1"/>
    <property type="molecule type" value="Genomic_DNA"/>
</dbReference>
<feature type="compositionally biased region" description="Low complexity" evidence="3">
    <location>
        <begin position="572"/>
        <end position="581"/>
    </location>
</feature>
<feature type="compositionally biased region" description="Low complexity" evidence="3">
    <location>
        <begin position="732"/>
        <end position="747"/>
    </location>
</feature>
<dbReference type="InterPro" id="IPR000219">
    <property type="entry name" value="DH_dom"/>
</dbReference>
<feature type="region of interest" description="Disordered" evidence="3">
    <location>
        <begin position="1922"/>
        <end position="1947"/>
    </location>
</feature>
<evidence type="ECO:0000313" key="7">
    <source>
        <dbReference type="Proteomes" id="UP000006039"/>
    </source>
</evidence>
<feature type="compositionally biased region" description="Polar residues" evidence="3">
    <location>
        <begin position="1223"/>
        <end position="1232"/>
    </location>
</feature>
<feature type="compositionally biased region" description="Low complexity" evidence="3">
    <location>
        <begin position="511"/>
        <end position="533"/>
    </location>
</feature>
<sequence length="2022" mass="219732">MDEANDEDRLGAAAPLSPRTYANVPVNAQQLLPPRHNHNHNHHNHHHDYRHHQQPHAYANDPYESSIAPFALDAAAQANFASHAATNLQVVAANAATAHAAASSPFANVPDPDDFYRDYRGLQTSPAVAPVPFQQVPMASTALPQSHAAPRDHPNSQPSASRHPPAPAKLTHATTAPAGHGGIRPALRSTSSPIDDRSARHPSTGSASASSGGFGLGKQPSVKDLKKRFDQAAPPPPPQPAVPRQGSTRTAGLHGTSQSRSSGASNTGQAAASYTNLRSSVDKDAGGTSSRSTRRQKFVEEDQTSSNPKSFASRMRPRPSVVTGAHGSKTAPTAPARSPSVPTSPHSTRPGGLLFGEILPQEDGGRTAGFGIRATSQPRRTSESQVYGLSPLESNQSPAGDEEPSSPTDWYRGVASSRPSSKEVRPPQSSHARAQSESSGGKSAVSRPPHSRQTRRSGPPSQPPSPSSRLPISVKKLGSSPNPSTPSTRSNSPSLSHNLSAGGRSSRQRGASTTRAKTPTTRSTTPTTSTSKTPAHNPAASRRHAPSKIATPAGHTGTRLAAFSTAPPAKLSPPLRSSRPRQSVASATTASSRLKTVDKSGPSKPASKEDDPTARRRKLSVGPIDFAQRRETIKLAYTKSIRETQAREARHAASLKRKKEQEAKVKAEAEAAAAEAEAEAEAAAVAAAAAALAAVAVAGEIPTETVPAGELDPAASPRLEPASFGLAEASHCDNSSSSQAHSQAQPDSEPPLRIITGPVPIGDVAAGHTKPSSDSPTLGIPGSFPSFGSPQPDQEQPPQSAISTTSVITEFDNEPQTEPASMAGAAITRNGLGINDASVYSPAREKATYHSPFDDNAADDDQLSIKISLHALTLGQQGEEIAPSTDVHEQEQPHLDHEDEDVHQESFEASFEGQLNREKQVSTGDLRPTTLDDQEQEYEPRPYMPQVQHTTVTILSRESDFMPLPKTNDGPTSHEPQMDSLEEFYIGPHIRDNISALRDSTFMSSEFSDDLMPSSVEAQRTPDTSQSLTIPGLLSPANRTSQYSAWTDFSLDSSDGGMDRMSKHAAFTSRDSTLRGRPALLASESRPASITEDIRGEDMHHDTDSARSEGHPLGALQLDRHQLPELDTGYGFSVDYMATPQKKARIPARPDHEPPPVPTPDNRSINEDHRPPSSGYYDQTRPSSYFQSTKDDESTFSLGPSRRQSEDYTQPLLTPHSVGGASMDSTGNSFSGAPTLDVDPAAAASDEAKDSASSSKQGSSKERSRLVQRQNVIKELIDTEGSFVRDMNVIEEIYKGTAEACPKLDSKTIKLIFRNTDEIIGFHTTFLAELKESVSAVYCPKGRRSPLMKEGGREDSMASDSMTIGSTTSASIKEIKETAAEPDVGKDRLTSIGPVFAKNIELMRVVHESFLKTSDPASKRLIQIQEDDAVQVWLSECNEAAKDLTAAWNLDSLLIKPMQRITKYPNLIIQLLQYTPEDHPDREALMAARVSLENAILDINKTKKNFELVGQIVGRKRKESDVRAGFARAFGKRVDKLQASASRIQEDTEYKALHEKFGDDFLRLQVVLRDVEFYTRQVSEYVREFLQMLSAMELVMRLQPSPFPEIESKWARFNVSMRDMEKVALDQHLAQVRKHVIEPFELVIRCYNHPGLAMKKRSKRRLDYERAEQLKKGGKKVDKQLGELVEQYEALNETLKKELPKLSAYTEKIGNICLGNFVCIQVKWFSIWKEKVKVVLEDAHVPEMAEVVQSFQRDFRDMEEQIGTIGLLNHSLKPRSSQSTTEDNTMSRSTSRAPELSPRDRGLSSTSDSMPGISTPEFVRTNSGQFTLSPTATGSAPHQYYYRDQYAGLNVNGHSRHGGQVSPAHAGSTGRPGTGRSYDAPSGPRPSGDSASHMGQQHNRRDSGSTYNSNIQSQEHRRFSGLFHSALPPDDPDERGRASRSSSRERPAANGYNVMWLAASLFEFKIEETKTEAGYPYLTYQPGEIFDVIAEKGELWLAKNQDDPSNLVGWIWSKHFAKLADS</sequence>
<proteinExistence type="predicted"/>
<dbReference type="Gene3D" id="1.20.900.10">
    <property type="entry name" value="Dbl homology (DH) domain"/>
    <property type="match status" value="1"/>
</dbReference>
<evidence type="ECO:0000256" key="1">
    <source>
        <dbReference type="ARBA" id="ARBA00022658"/>
    </source>
</evidence>
<dbReference type="GO" id="GO:0005737">
    <property type="term" value="C:cytoplasm"/>
    <property type="evidence" value="ECO:0007669"/>
    <property type="project" value="InterPro"/>
</dbReference>
<accession>J3NJW7</accession>
<dbReference type="VEuPathDB" id="FungiDB:GGTG_01549"/>
<dbReference type="CDD" id="cd07589">
    <property type="entry name" value="BAR_DNMBP"/>
    <property type="match status" value="1"/>
</dbReference>
<dbReference type="GO" id="GO:0031991">
    <property type="term" value="P:regulation of actomyosin contractile ring contraction"/>
    <property type="evidence" value="ECO:0007669"/>
    <property type="project" value="TreeGrafter"/>
</dbReference>
<feature type="region of interest" description="Disordered" evidence="3">
    <location>
        <begin position="1766"/>
        <end position="1836"/>
    </location>
</feature>
<keyword evidence="1" id="KW-0344">Guanine-nucleotide releasing factor</keyword>
<evidence type="ECO:0000313" key="5">
    <source>
        <dbReference type="EMBL" id="EJT81571.1"/>
    </source>
</evidence>
<feature type="compositionally biased region" description="Polar residues" evidence="3">
    <location>
        <begin position="583"/>
        <end position="594"/>
    </location>
</feature>
<dbReference type="HOGENOM" id="CLU_001112_0_0_1"/>
<keyword evidence="7" id="KW-1185">Reference proteome</keyword>
<gene>
    <name evidence="6" type="primary">20342007</name>
    <name evidence="5" type="ORF">GGTG_01549</name>
</gene>
<dbReference type="Pfam" id="PF00621">
    <property type="entry name" value="RhoGEF"/>
    <property type="match status" value="1"/>
</dbReference>
<feature type="region of interest" description="Disordered" evidence="3">
    <location>
        <begin position="1144"/>
        <end position="1266"/>
    </location>
</feature>
<feature type="compositionally biased region" description="Low complexity" evidence="3">
    <location>
        <begin position="479"/>
        <end position="496"/>
    </location>
</feature>
<dbReference type="InterPro" id="IPR004148">
    <property type="entry name" value="BAR_dom"/>
</dbReference>
<feature type="compositionally biased region" description="Polar residues" evidence="3">
    <location>
        <begin position="427"/>
        <end position="441"/>
    </location>
</feature>
<dbReference type="STRING" id="644352.J3NJW7"/>
<feature type="compositionally biased region" description="Polar residues" evidence="3">
    <location>
        <begin position="246"/>
        <end position="279"/>
    </location>
</feature>
<feature type="compositionally biased region" description="Basic and acidic residues" evidence="3">
    <location>
        <begin position="1092"/>
        <end position="1110"/>
    </location>
</feature>
<feature type="compositionally biased region" description="Low complexity" evidence="3">
    <location>
        <begin position="781"/>
        <end position="799"/>
    </location>
</feature>
<dbReference type="InterPro" id="IPR027267">
    <property type="entry name" value="AH/BAR_dom_sf"/>
</dbReference>
<dbReference type="InterPro" id="IPR051492">
    <property type="entry name" value="Dynamin-Rho_GEF"/>
</dbReference>
<feature type="compositionally biased region" description="Polar residues" evidence="3">
    <location>
        <begin position="1176"/>
        <end position="1188"/>
    </location>
</feature>
<dbReference type="Gene3D" id="1.20.1270.60">
    <property type="entry name" value="Arfaptin homology (AH) domain/BAR domain"/>
    <property type="match status" value="1"/>
</dbReference>